<keyword evidence="4 9" id="KW-0547">Nucleotide-binding</keyword>
<feature type="compositionally biased region" description="Basic and acidic residues" evidence="10">
    <location>
        <begin position="586"/>
        <end position="596"/>
    </location>
</feature>
<dbReference type="WBParaSite" id="Csp11.Scaffold628.g7172.t1">
    <property type="protein sequence ID" value="Csp11.Scaffold628.g7172.t1"/>
    <property type="gene ID" value="Csp11.Scaffold628.g7172"/>
</dbReference>
<dbReference type="eggNOG" id="KOG1290">
    <property type="taxonomic scope" value="Eukaryota"/>
</dbReference>
<dbReference type="InterPro" id="IPR000719">
    <property type="entry name" value="Prot_kinase_dom"/>
</dbReference>
<evidence type="ECO:0000256" key="9">
    <source>
        <dbReference type="PROSITE-ProRule" id="PRU10141"/>
    </source>
</evidence>
<dbReference type="Gene3D" id="1.10.510.10">
    <property type="entry name" value="Transferase(Phosphotransferase) domain 1"/>
    <property type="match status" value="1"/>
</dbReference>
<evidence type="ECO:0000256" key="8">
    <source>
        <dbReference type="ARBA" id="ARBA00048679"/>
    </source>
</evidence>
<dbReference type="SUPFAM" id="SSF56112">
    <property type="entry name" value="Protein kinase-like (PK-like)"/>
    <property type="match status" value="1"/>
</dbReference>
<dbReference type="InterPro" id="IPR017441">
    <property type="entry name" value="Protein_kinase_ATP_BS"/>
</dbReference>
<evidence type="ECO:0000256" key="6">
    <source>
        <dbReference type="ARBA" id="ARBA00022840"/>
    </source>
</evidence>
<evidence type="ECO:0000259" key="11">
    <source>
        <dbReference type="PROSITE" id="PS50011"/>
    </source>
</evidence>
<keyword evidence="6 9" id="KW-0067">ATP-binding</keyword>
<dbReference type="GO" id="GO:0050684">
    <property type="term" value="P:regulation of mRNA processing"/>
    <property type="evidence" value="ECO:0007669"/>
    <property type="project" value="TreeGrafter"/>
</dbReference>
<dbReference type="PANTHER" id="PTHR47634:SF9">
    <property type="entry name" value="PROTEIN KINASE DOMAIN-CONTAINING PROTEIN-RELATED"/>
    <property type="match status" value="1"/>
</dbReference>
<dbReference type="PANTHER" id="PTHR47634">
    <property type="entry name" value="PROTEIN KINASE DOMAIN-CONTAINING PROTEIN-RELATED"/>
    <property type="match status" value="1"/>
</dbReference>
<dbReference type="GO" id="GO:0005634">
    <property type="term" value="C:nucleus"/>
    <property type="evidence" value="ECO:0007669"/>
    <property type="project" value="TreeGrafter"/>
</dbReference>
<reference evidence="13" key="1">
    <citation type="submission" date="2016-11" db="UniProtKB">
        <authorList>
            <consortium name="WormBaseParasite"/>
        </authorList>
    </citation>
    <scope>IDENTIFICATION</scope>
</reference>
<proteinExistence type="predicted"/>
<evidence type="ECO:0000256" key="1">
    <source>
        <dbReference type="ARBA" id="ARBA00012513"/>
    </source>
</evidence>
<dbReference type="FunFam" id="1.10.510.10:FF:000275">
    <property type="entry name" value="SRSF protein kinase 2 isoform X3"/>
    <property type="match status" value="1"/>
</dbReference>
<dbReference type="SMART" id="SM00220">
    <property type="entry name" value="S_TKc"/>
    <property type="match status" value="1"/>
</dbReference>
<feature type="compositionally biased region" description="Basic and acidic residues" evidence="10">
    <location>
        <begin position="1"/>
        <end position="13"/>
    </location>
</feature>
<evidence type="ECO:0000313" key="12">
    <source>
        <dbReference type="Proteomes" id="UP000095282"/>
    </source>
</evidence>
<dbReference type="PROSITE" id="PS00108">
    <property type="entry name" value="PROTEIN_KINASE_ST"/>
    <property type="match status" value="1"/>
</dbReference>
<organism evidence="12 13">
    <name type="scientific">Caenorhabditis tropicalis</name>
    <dbReference type="NCBI Taxonomy" id="1561998"/>
    <lineage>
        <taxon>Eukaryota</taxon>
        <taxon>Metazoa</taxon>
        <taxon>Ecdysozoa</taxon>
        <taxon>Nematoda</taxon>
        <taxon>Chromadorea</taxon>
        <taxon>Rhabditida</taxon>
        <taxon>Rhabditina</taxon>
        <taxon>Rhabditomorpha</taxon>
        <taxon>Rhabditoidea</taxon>
        <taxon>Rhabditidae</taxon>
        <taxon>Peloderinae</taxon>
        <taxon>Caenorhabditis</taxon>
    </lineage>
</organism>
<name>A0A1I7TLR0_9PELO</name>
<evidence type="ECO:0000256" key="3">
    <source>
        <dbReference type="ARBA" id="ARBA00022679"/>
    </source>
</evidence>
<evidence type="ECO:0000256" key="5">
    <source>
        <dbReference type="ARBA" id="ARBA00022777"/>
    </source>
</evidence>
<comment type="catalytic activity">
    <reaction evidence="7">
        <text>L-threonyl-[protein] + ATP = O-phospho-L-threonyl-[protein] + ADP + H(+)</text>
        <dbReference type="Rhea" id="RHEA:46608"/>
        <dbReference type="Rhea" id="RHEA-COMP:11060"/>
        <dbReference type="Rhea" id="RHEA-COMP:11605"/>
        <dbReference type="ChEBI" id="CHEBI:15378"/>
        <dbReference type="ChEBI" id="CHEBI:30013"/>
        <dbReference type="ChEBI" id="CHEBI:30616"/>
        <dbReference type="ChEBI" id="CHEBI:61977"/>
        <dbReference type="ChEBI" id="CHEBI:456216"/>
        <dbReference type="EC" id="2.7.11.1"/>
    </reaction>
</comment>
<evidence type="ECO:0000256" key="4">
    <source>
        <dbReference type="ARBA" id="ARBA00022741"/>
    </source>
</evidence>
<dbReference type="GO" id="GO:0004674">
    <property type="term" value="F:protein serine/threonine kinase activity"/>
    <property type="evidence" value="ECO:0007669"/>
    <property type="project" value="UniProtKB-KW"/>
</dbReference>
<keyword evidence="12" id="KW-1185">Reference proteome</keyword>
<evidence type="ECO:0000313" key="13">
    <source>
        <dbReference type="WBParaSite" id="Csp11.Scaffold628.g7172.t1"/>
    </source>
</evidence>
<feature type="compositionally biased region" description="Polar residues" evidence="10">
    <location>
        <begin position="554"/>
        <end position="584"/>
    </location>
</feature>
<dbReference type="STRING" id="1561998.A0A1I7TLR0"/>
<keyword evidence="2" id="KW-0723">Serine/threonine-protein kinase</keyword>
<feature type="compositionally biased region" description="Low complexity" evidence="10">
    <location>
        <begin position="542"/>
        <end position="553"/>
    </location>
</feature>
<dbReference type="Gene3D" id="3.30.200.20">
    <property type="entry name" value="Phosphorylase Kinase, domain 1"/>
    <property type="match status" value="1"/>
</dbReference>
<feature type="region of interest" description="Disordered" evidence="10">
    <location>
        <begin position="491"/>
        <end position="596"/>
    </location>
</feature>
<keyword evidence="3" id="KW-0808">Transferase</keyword>
<dbReference type="Pfam" id="PF00069">
    <property type="entry name" value="Pkinase"/>
    <property type="match status" value="2"/>
</dbReference>
<feature type="compositionally biased region" description="Low complexity" evidence="10">
    <location>
        <begin position="503"/>
        <end position="521"/>
    </location>
</feature>
<feature type="binding site" evidence="9">
    <location>
        <position position="158"/>
    </location>
    <ligand>
        <name>ATP</name>
        <dbReference type="ChEBI" id="CHEBI:30616"/>
    </ligand>
</feature>
<dbReference type="InterPro" id="IPR011009">
    <property type="entry name" value="Kinase-like_dom_sf"/>
</dbReference>
<evidence type="ECO:0000256" key="10">
    <source>
        <dbReference type="SAM" id="MobiDB-lite"/>
    </source>
</evidence>
<dbReference type="InterPro" id="IPR051334">
    <property type="entry name" value="SRPK"/>
</dbReference>
<dbReference type="AlphaFoldDB" id="A0A1I7TLR0"/>
<feature type="region of interest" description="Disordered" evidence="10">
    <location>
        <begin position="1"/>
        <end position="29"/>
    </location>
</feature>
<keyword evidence="5" id="KW-0418">Kinase</keyword>
<dbReference type="GO" id="GO:0000245">
    <property type="term" value="P:spliceosomal complex assembly"/>
    <property type="evidence" value="ECO:0007669"/>
    <property type="project" value="TreeGrafter"/>
</dbReference>
<comment type="catalytic activity">
    <reaction evidence="8">
        <text>L-seryl-[protein] + ATP = O-phospho-L-seryl-[protein] + ADP + H(+)</text>
        <dbReference type="Rhea" id="RHEA:17989"/>
        <dbReference type="Rhea" id="RHEA-COMP:9863"/>
        <dbReference type="Rhea" id="RHEA-COMP:11604"/>
        <dbReference type="ChEBI" id="CHEBI:15378"/>
        <dbReference type="ChEBI" id="CHEBI:29999"/>
        <dbReference type="ChEBI" id="CHEBI:30616"/>
        <dbReference type="ChEBI" id="CHEBI:83421"/>
        <dbReference type="ChEBI" id="CHEBI:456216"/>
        <dbReference type="EC" id="2.7.11.1"/>
    </reaction>
</comment>
<evidence type="ECO:0000256" key="2">
    <source>
        <dbReference type="ARBA" id="ARBA00022527"/>
    </source>
</evidence>
<evidence type="ECO:0000256" key="7">
    <source>
        <dbReference type="ARBA" id="ARBA00047899"/>
    </source>
</evidence>
<feature type="domain" description="Protein kinase" evidence="11">
    <location>
        <begin position="123"/>
        <end position="475"/>
    </location>
</feature>
<protein>
    <recommendedName>
        <fullName evidence="1">non-specific serine/threonine protein kinase</fullName>
        <ecNumber evidence="1">2.7.11.1</ecNumber>
    </recommendedName>
</protein>
<accession>A0A1I7TLR0</accession>
<dbReference type="EC" id="2.7.11.1" evidence="1"/>
<dbReference type="GO" id="GO:0005737">
    <property type="term" value="C:cytoplasm"/>
    <property type="evidence" value="ECO:0007669"/>
    <property type="project" value="TreeGrafter"/>
</dbReference>
<dbReference type="PROSITE" id="PS50011">
    <property type="entry name" value="PROTEIN_KINASE_DOM"/>
    <property type="match status" value="1"/>
</dbReference>
<dbReference type="Proteomes" id="UP000095282">
    <property type="component" value="Unplaced"/>
</dbReference>
<dbReference type="PROSITE" id="PS00107">
    <property type="entry name" value="PROTEIN_KINASE_ATP"/>
    <property type="match status" value="1"/>
</dbReference>
<dbReference type="InterPro" id="IPR008271">
    <property type="entry name" value="Ser/Thr_kinase_AS"/>
</dbReference>
<sequence>MSWRSKEDNEPQAKRLRTGGRPVQLKETDNPRLSNHVVDEVEAVAAWGVQVRALSAPEEINERLRQQGESLNAGPSNVPSVIQVPTRSCFLQATDGSHTPKERVEVVREGYCPITSGDQLGSYSALKLLGQGAYSEVWLGYEEQQKKYVALKITRAGKLEKEGCLKEIRFMNAANEIGDHLGWDFIMQMHESFSIDSCIGPHLVMAMEVLGPSLHRAARNLPDRKYPPRLTEKILRQVLKACAYLHTKCKIIHCDLKTDNIMIAINEADIQRMADKNAVVSTMRMEIEGEDNPENISFPLYYSFDVCEPHRNIFVKIGDFGISSFTYEPTVKTVQTCEYRSPEAFLRADLTPAADMWSVACIAFELATGRSMFPCNRQCRELHRMHHLQEIQNLLGTINPSVFKNSRDESLFFKNGRFNGNILYDNGRVLATLLEVKNGLTEDYSVRLANFLLPMLRFCPETRVTAEKALEHSFLETCAVLGGSDNIVRIPDSNNGSPHEFISSSSTEDSSISPEATLRSPSRPPSTPPLQNLPAPVPTPAPQSSSSPELSQSGTPPKNSATSNSECTPPTPSVFISHNASSALQLDHDTFRETSA</sequence>
<dbReference type="GO" id="GO:0005524">
    <property type="term" value="F:ATP binding"/>
    <property type="evidence" value="ECO:0007669"/>
    <property type="project" value="UniProtKB-UniRule"/>
</dbReference>